<dbReference type="EMBL" id="JABMKV010000005">
    <property type="protein sequence ID" value="NQX33144.1"/>
    <property type="molecule type" value="Genomic_DNA"/>
</dbReference>
<evidence type="ECO:0000313" key="2">
    <source>
        <dbReference type="Proteomes" id="UP000762110"/>
    </source>
</evidence>
<reference evidence="1 2" key="1">
    <citation type="submission" date="2020-05" db="EMBL/GenBank/DDBJ databases">
        <title>Description of Pedobacter foliorum sp. nov.</title>
        <authorList>
            <person name="Qi S."/>
            <person name="Carlier A."/>
            <person name="Cnockaert M."/>
            <person name="Vandamme P."/>
        </authorList>
    </citation>
    <scope>NUCLEOTIDE SEQUENCE [LARGE SCALE GENOMIC DNA]</scope>
    <source>
        <strain evidence="1 2">LMG 31300</strain>
    </source>
</reference>
<accession>A0ABX2DHX8</accession>
<dbReference type="Proteomes" id="UP000762110">
    <property type="component" value="Unassembled WGS sequence"/>
</dbReference>
<evidence type="ECO:0000313" key="1">
    <source>
        <dbReference type="EMBL" id="NQX33144.1"/>
    </source>
</evidence>
<gene>
    <name evidence="1" type="ORF">HQN85_15510</name>
</gene>
<organism evidence="1 2">
    <name type="scientific">Pedobacter boryungensis</name>
    <dbReference type="NCBI Taxonomy" id="869962"/>
    <lineage>
        <taxon>Bacteria</taxon>
        <taxon>Pseudomonadati</taxon>
        <taxon>Bacteroidota</taxon>
        <taxon>Sphingobacteriia</taxon>
        <taxon>Sphingobacteriales</taxon>
        <taxon>Sphingobacteriaceae</taxon>
        <taxon>Pedobacter</taxon>
    </lineage>
</organism>
<name>A0ABX2DHX8_9SPHI</name>
<proteinExistence type="predicted"/>
<sequence>MSQLITGPYLEESQNKIYHLLFGDDLELISKDALSTHPLNLLNKGVSDEAQMLQIANDPNVDSRYRLLFWKELFEEGVDPAQMEVLGVVVEVGLENGLDVVAAYKDGSCRYINHTGKTIFYDSPNEESLKLTTDLLNKGEIVAGKIGPWYKPRRDFPEKGTIRLSFLANNGLYFGEGNLDVMYKDEMAAPVIDTAIALMNYLIDRVLAKN</sequence>
<protein>
    <submittedName>
        <fullName evidence="1">Uncharacterized protein</fullName>
    </submittedName>
</protein>
<dbReference type="RefSeq" id="WP_173273970.1">
    <property type="nucleotide sequence ID" value="NZ_JABMKV010000005.1"/>
</dbReference>
<keyword evidence="2" id="KW-1185">Reference proteome</keyword>
<comment type="caution">
    <text evidence="1">The sequence shown here is derived from an EMBL/GenBank/DDBJ whole genome shotgun (WGS) entry which is preliminary data.</text>
</comment>